<reference evidence="2" key="2">
    <citation type="submission" date="2025-08" db="UniProtKB">
        <authorList>
            <consortium name="Ensembl"/>
        </authorList>
    </citation>
    <scope>IDENTIFICATION</scope>
</reference>
<evidence type="ECO:0000256" key="1">
    <source>
        <dbReference type="SAM" id="MobiDB-lite"/>
    </source>
</evidence>
<feature type="region of interest" description="Disordered" evidence="1">
    <location>
        <begin position="131"/>
        <end position="159"/>
    </location>
</feature>
<evidence type="ECO:0000313" key="3">
    <source>
        <dbReference type="Proteomes" id="UP000314982"/>
    </source>
</evidence>
<name>A0A4W5K1M7_9TELE</name>
<evidence type="ECO:0000313" key="2">
    <source>
        <dbReference type="Ensembl" id="ENSHHUP00000006029.1"/>
    </source>
</evidence>
<protein>
    <recommendedName>
        <fullName evidence="4">Fibronectin type-III domain-containing protein</fullName>
    </recommendedName>
</protein>
<keyword evidence="3" id="KW-1185">Reference proteome</keyword>
<dbReference type="SUPFAM" id="SSF49265">
    <property type="entry name" value="Fibronectin type III"/>
    <property type="match status" value="1"/>
</dbReference>
<dbReference type="InterPro" id="IPR036116">
    <property type="entry name" value="FN3_sf"/>
</dbReference>
<organism evidence="2 3">
    <name type="scientific">Hucho hucho</name>
    <name type="common">huchen</name>
    <dbReference type="NCBI Taxonomy" id="62062"/>
    <lineage>
        <taxon>Eukaryota</taxon>
        <taxon>Metazoa</taxon>
        <taxon>Chordata</taxon>
        <taxon>Craniata</taxon>
        <taxon>Vertebrata</taxon>
        <taxon>Euteleostomi</taxon>
        <taxon>Actinopterygii</taxon>
        <taxon>Neopterygii</taxon>
        <taxon>Teleostei</taxon>
        <taxon>Protacanthopterygii</taxon>
        <taxon>Salmoniformes</taxon>
        <taxon>Salmonidae</taxon>
        <taxon>Salmoninae</taxon>
        <taxon>Hucho</taxon>
    </lineage>
</organism>
<reference evidence="3" key="1">
    <citation type="submission" date="2018-06" db="EMBL/GenBank/DDBJ databases">
        <title>Genome assembly of Danube salmon.</title>
        <authorList>
            <person name="Macqueen D.J."/>
            <person name="Gundappa M.K."/>
        </authorList>
    </citation>
    <scope>NUCLEOTIDE SEQUENCE [LARGE SCALE GENOMIC DNA]</scope>
</reference>
<feature type="compositionally biased region" description="Polar residues" evidence="1">
    <location>
        <begin position="142"/>
        <end position="159"/>
    </location>
</feature>
<dbReference type="Ensembl" id="ENSHHUT00000006212.1">
    <property type="protein sequence ID" value="ENSHHUP00000006029.1"/>
    <property type="gene ID" value="ENSHHUG00000003717.1"/>
</dbReference>
<proteinExistence type="predicted"/>
<accession>A0A4W5K1M7</accession>
<evidence type="ECO:0008006" key="4">
    <source>
        <dbReference type="Google" id="ProtNLM"/>
    </source>
</evidence>
<sequence length="245" mass="26269">MELWLATVTDMVRTHTHTYLTSTSPISPPPSLLSWVGLGGCVRGVTVRSGPVTGSGGVSDVSAVSLSAATRRSVRINLDGCPATDSIFYCRGNDSVLVYMGRETQARDLGVQPFTEYLYRVVASGEGGWTTGPWERGRSRETVPQSVAPPSSLQSGSGFSVQVSWAPPLQVRGVIDRYELRAYDLDQPDATPVTASYLSTGNHTSKTHTHTCIPAYMHRGTHTHTHKHTHSGDGGEKGGLMLATT</sequence>
<dbReference type="STRING" id="62062.ENSHHUP00000006029"/>
<reference evidence="2" key="3">
    <citation type="submission" date="2025-09" db="UniProtKB">
        <authorList>
            <consortium name="Ensembl"/>
        </authorList>
    </citation>
    <scope>IDENTIFICATION</scope>
</reference>
<dbReference type="AlphaFoldDB" id="A0A4W5K1M7"/>
<dbReference type="Proteomes" id="UP000314982">
    <property type="component" value="Unassembled WGS sequence"/>
</dbReference>
<feature type="region of interest" description="Disordered" evidence="1">
    <location>
        <begin position="222"/>
        <end position="245"/>
    </location>
</feature>